<protein>
    <recommendedName>
        <fullName evidence="2">Nucleotidyltransferase</fullName>
    </recommendedName>
</protein>
<reference evidence="1" key="1">
    <citation type="journal article" date="2020" name="mSystems">
        <title>Genome- and Community-Level Interaction Insights into Carbon Utilization and Element Cycling Functions of Hydrothermarchaeota in Hydrothermal Sediment.</title>
        <authorList>
            <person name="Zhou Z."/>
            <person name="Liu Y."/>
            <person name="Xu W."/>
            <person name="Pan J."/>
            <person name="Luo Z.H."/>
            <person name="Li M."/>
        </authorList>
    </citation>
    <scope>NUCLEOTIDE SEQUENCE [LARGE SCALE GENOMIC DNA]</scope>
    <source>
        <strain evidence="1">SpSt-116</strain>
    </source>
</reference>
<accession>A0A7C1CFP1</accession>
<proteinExistence type="predicted"/>
<organism evidence="1">
    <name type="scientific">Thermofilum adornatum</name>
    <dbReference type="NCBI Taxonomy" id="1365176"/>
    <lineage>
        <taxon>Archaea</taxon>
        <taxon>Thermoproteota</taxon>
        <taxon>Thermoprotei</taxon>
        <taxon>Thermofilales</taxon>
        <taxon>Thermofilaceae</taxon>
        <taxon>Thermofilum</taxon>
    </lineage>
</organism>
<gene>
    <name evidence="1" type="ORF">ENN26_03560</name>
</gene>
<dbReference type="SUPFAM" id="SSF81301">
    <property type="entry name" value="Nucleotidyltransferase"/>
    <property type="match status" value="1"/>
</dbReference>
<sequence length="189" mass="22564">MEWVDQRTLKISKRLNELDKLLLRFVRILEKYFEYVVTSGYVAILFGRARATEDIDILVKDVDEEKFKEFWKEVTKHFWCLNAETPDVALKLLREDSIRFAMKGEIIPNIELKACRNVVDFLTISERIKVVFKNNQYIFIPPLEMQIVYKEEVLKSEKDLEDALHLREVFKEKIDEKKLEEYRKAVKSG</sequence>
<dbReference type="Gene3D" id="3.30.460.40">
    <property type="match status" value="1"/>
</dbReference>
<evidence type="ECO:0008006" key="2">
    <source>
        <dbReference type="Google" id="ProtNLM"/>
    </source>
</evidence>
<dbReference type="AlphaFoldDB" id="A0A7C1CFP1"/>
<dbReference type="InterPro" id="IPR043519">
    <property type="entry name" value="NT_sf"/>
</dbReference>
<dbReference type="EMBL" id="DSAY01000067">
    <property type="protein sequence ID" value="HDP14838.1"/>
    <property type="molecule type" value="Genomic_DNA"/>
</dbReference>
<name>A0A7C1CFP1_9CREN</name>
<evidence type="ECO:0000313" key="1">
    <source>
        <dbReference type="EMBL" id="HDP14838.1"/>
    </source>
</evidence>
<comment type="caution">
    <text evidence="1">The sequence shown here is derived from an EMBL/GenBank/DDBJ whole genome shotgun (WGS) entry which is preliminary data.</text>
</comment>